<protein>
    <recommendedName>
        <fullName evidence="2">RING-type E3 ubiquitin transferase</fullName>
        <ecNumber evidence="2">2.3.2.27</ecNumber>
    </recommendedName>
</protein>
<keyword evidence="5" id="KW-0843">Virulence</keyword>
<dbReference type="InterPro" id="IPR032675">
    <property type="entry name" value="LRR_dom_sf"/>
</dbReference>
<evidence type="ECO:0000256" key="7">
    <source>
        <dbReference type="SAM" id="MobiDB-lite"/>
    </source>
</evidence>
<dbReference type="InterPro" id="IPR029487">
    <property type="entry name" value="NEL_dom"/>
</dbReference>
<evidence type="ECO:0000256" key="2">
    <source>
        <dbReference type="ARBA" id="ARBA00012483"/>
    </source>
</evidence>
<keyword evidence="6" id="KW-0964">Secreted</keyword>
<dbReference type="PROSITE" id="PS51450">
    <property type="entry name" value="LRR"/>
    <property type="match status" value="2"/>
</dbReference>
<comment type="PTM">
    <text evidence="6">Ubiquitinated in the presence of host E1 ubiquitin-activating enzyme, E2 ubiquitin-conjugating enzyme and ubiquitin.</text>
</comment>
<comment type="catalytic activity">
    <reaction evidence="1">
        <text>S-ubiquitinyl-[E2 ubiquitin-conjugating enzyme]-L-cysteine + [acceptor protein]-L-lysine = [E2 ubiquitin-conjugating enzyme]-L-cysteine + N(6)-ubiquitinyl-[acceptor protein]-L-lysine.</text>
        <dbReference type="EC" id="2.3.2.27"/>
    </reaction>
</comment>
<dbReference type="Pfam" id="PF20178">
    <property type="entry name" value="ToxA_N"/>
    <property type="match status" value="1"/>
</dbReference>
<sequence>MFMRKLSQAPTVSTRHVEIVQAKLPEWVSDLSADEASALKTFSSSLWDWFDRSNRSHPDIIKELLHHYAAYRKSTGPLAATVATLPTVEEYAAPLLTAAIKARFRIDLDVRTTYLNDARLWSSHATHIDVASYPTDIRKPVLRTDYRTLLTAALQNFSPSETALGALDFDRRIRAKIATGPSHDKRTLYDMEPAHFAALCRDLDLGQGYQDLIDSTLADTQQQRTAERSALLVEAHMAYLKGDVSEVFYERIKATAAGQTPDDGAANLTAYALRLWDIPLNGVLVLSDDLDSVERTLPVVVHIPGDPVAPLKEYPSSTAFTQALVKRLEQMNYLDFFQRFFPARHRAKLREKVVASIYPYGWSPKSNLLIRQRSTNPSLHLRASKLPGSPLDEMVKRKVASVKDDALFHAVPTRLKNQQAFDERIHHYLALGLGALNAAAFIVPVVGQAMAVVNVIQLASETFDGIQAWSRGEQEQAWSYLTDVIENIALIGALGAEGQSSVPAREIIPVETPSFITELEPVTLPDGQERLWKPDMTPYAHDIVLPPGLQPDQYGIYHYQDKAWVAIEDKYFAVTHNRNGADYRARHATLIGTYEPKLRHNGFGTWQHELDRPLQWQGAKLVKRLGPDFWQLDEQTAQRLLRISDTHETVLRRALSENDRPPALLEDARRRFAADEQACLAYPASEASARAEAFENYYLELSSTDDPAALALQQHYPRLPTVIAEELGFHANAEELNQLAQGRVPQRLAEEVRVYQQEVRLARAYEKLYLQTPAYNPDSDKLIFHSLARITGWSDQLRLEIRDRWYGGALIDSIGQPNAPTRKILVREAPLYQAQDDQGLHLHGADELYASVLHALPDDMRTALGFPGTWQSQDLKAAIEHNLMPRHGLRKLLGMQPTHPSRVPPMRLAGGRIGYALSGRGALSGFIARETLLDLILTLQLGPGLDLEPENILRALEANYDRQSILDRLRQLLDERSQLALALDTWGAGSAHSLDPQAEAPGRARLVEAIWQAWLDTALADVMETPSTLWLQEIWPTLLPTQLPAFLTRRIRQLRIQTTTPTANEFVRAHETMVAFLEQFSDLRVLELTTADHTPSNVSLPLLPTLFSRFPNLQELRLINQSLVIGTWEIQRLREMPHLEVLDLSGNLVPDSANLERLLQMHLRYLGLDRIALRQWPTWITPTNLEGVGELSLRENNITSIPGDLFSQPSLHAARTRINLHGNVLTDRTIRRILLDWNHPGYPLWFELDVPQGLQTQIEHLQTERSELNAVIKQWTYGQASSSAQAADRQHIGECIMNAWRRQAEGDNFSAMELRNVGLEHFPERLPAFFCNRLRSLQLDRVTFWQPQLDNFLMRFPNLEALRMHGHVYPLQAVPNALLRLEQLRTVVLVDQGLLVDQQAMTLLGQIRQLDTLELSGNTIGQITDHSTLPRHLSMLHLDNTGLVAWPEWVESMMPISVLDLDHNQISTLPAHVLENPRDDGIHTEISLMGNPLNRETMISAHTSEGYHRRFSFNMDLPPDIEAMSPNVHSDSNSSSVASSGHVHSPAPLEQEVPTVDHWLSTQEGQASARRTVWARLEQQDPNNNLLRLVQRLTHSAPYRNTTLRPELVQRVWAVIEAADRDDGLRALFNGIAQDALPQADGNQTCADGALLVFVQIEQQILLQNILGGPPEHYGENLLRWMRSQYRLQALDEYAGAHLVGRDEAEVRLAYRLRLSAELDLPLPPQGMLYEGSADVGQREREAVVEYVRQREDGDGWLSYAAAQDQWVQYLRSTDEAYFRQQKEAYELSVLNLPDRYPGMTIEALQPMYEQLKLDYDSLVLSRIYQLTIQKRREYLHD</sequence>
<dbReference type="InterPro" id="IPR046673">
    <property type="entry name" value="ToxA_N"/>
</dbReference>
<evidence type="ECO:0000259" key="8">
    <source>
        <dbReference type="PROSITE" id="PS52053"/>
    </source>
</evidence>
<dbReference type="PANTHER" id="PTHR45712">
    <property type="entry name" value="AGAP008170-PA"/>
    <property type="match status" value="1"/>
</dbReference>
<keyword evidence="6" id="KW-1035">Host cytoplasm</keyword>
<proteinExistence type="inferred from homology"/>
<evidence type="ECO:0000256" key="4">
    <source>
        <dbReference type="ARBA" id="ARBA00022737"/>
    </source>
</evidence>
<dbReference type="SMART" id="SM00369">
    <property type="entry name" value="LRR_TYP"/>
    <property type="match status" value="3"/>
</dbReference>
<gene>
    <name evidence="9" type="ORF">DBB42_05435</name>
</gene>
<evidence type="ECO:0000313" key="9">
    <source>
        <dbReference type="EMBL" id="PTU53272.1"/>
    </source>
</evidence>
<feature type="compositionally biased region" description="Low complexity" evidence="7">
    <location>
        <begin position="1525"/>
        <end position="1547"/>
    </location>
</feature>
<feature type="domain" description="NEL" evidence="8">
    <location>
        <begin position="1551"/>
        <end position="1838"/>
    </location>
</feature>
<dbReference type="GO" id="GO:0005576">
    <property type="term" value="C:extracellular region"/>
    <property type="evidence" value="ECO:0007669"/>
    <property type="project" value="UniProtKB-UniRule"/>
</dbReference>
<dbReference type="GO" id="GO:0061630">
    <property type="term" value="F:ubiquitin protein ligase activity"/>
    <property type="evidence" value="ECO:0007669"/>
    <property type="project" value="UniProtKB-EC"/>
</dbReference>
<dbReference type="GO" id="GO:0016567">
    <property type="term" value="P:protein ubiquitination"/>
    <property type="evidence" value="ECO:0007669"/>
    <property type="project" value="InterPro"/>
</dbReference>
<dbReference type="InterPro" id="IPR003591">
    <property type="entry name" value="Leu-rich_rpt_typical-subtyp"/>
</dbReference>
<dbReference type="SUPFAM" id="SSF52047">
    <property type="entry name" value="RNI-like"/>
    <property type="match status" value="2"/>
</dbReference>
<keyword evidence="4" id="KW-0677">Repeat</keyword>
<dbReference type="Pfam" id="PF14496">
    <property type="entry name" value="NEL"/>
    <property type="match status" value="1"/>
</dbReference>
<feature type="active site" description="Glycyl thioester intermediate" evidence="6">
    <location>
        <position position="1646"/>
    </location>
</feature>
<evidence type="ECO:0000256" key="1">
    <source>
        <dbReference type="ARBA" id="ARBA00000900"/>
    </source>
</evidence>
<organism evidence="9 10">
    <name type="scientific">Pseudomonas plecoglossicida</name>
    <dbReference type="NCBI Taxonomy" id="70775"/>
    <lineage>
        <taxon>Bacteria</taxon>
        <taxon>Pseudomonadati</taxon>
        <taxon>Pseudomonadota</taxon>
        <taxon>Gammaproteobacteria</taxon>
        <taxon>Pseudomonadales</taxon>
        <taxon>Pseudomonadaceae</taxon>
        <taxon>Pseudomonas</taxon>
    </lineage>
</organism>
<evidence type="ECO:0000256" key="3">
    <source>
        <dbReference type="ARBA" id="ARBA00022614"/>
    </source>
</evidence>
<keyword evidence="6" id="KW-0832">Ubl conjugation</keyword>
<dbReference type="EMBL" id="QANO01000084">
    <property type="protein sequence ID" value="PTU53272.1"/>
    <property type="molecule type" value="Genomic_DNA"/>
</dbReference>
<evidence type="ECO:0000256" key="6">
    <source>
        <dbReference type="PROSITE-ProRule" id="PRU01398"/>
    </source>
</evidence>
<name>A0A2R7UPA0_PSEDL</name>
<comment type="similarity">
    <text evidence="6">Belongs to the LRR-containing bacterial E3 ligase family.</text>
</comment>
<comment type="caution">
    <text evidence="9">The sequence shown here is derived from an EMBL/GenBank/DDBJ whole genome shotgun (WGS) entry which is preliminary data.</text>
</comment>
<feature type="region of interest" description="Disordered" evidence="7">
    <location>
        <begin position="1522"/>
        <end position="1548"/>
    </location>
</feature>
<evidence type="ECO:0000256" key="5">
    <source>
        <dbReference type="ARBA" id="ARBA00023026"/>
    </source>
</evidence>
<dbReference type="Gene3D" id="1.20.58.360">
    <property type="entry name" value="Shigella T3SS effector IpaH defines"/>
    <property type="match status" value="1"/>
</dbReference>
<dbReference type="InterPro" id="IPR001611">
    <property type="entry name" value="Leu-rich_rpt"/>
</dbReference>
<dbReference type="PROSITE" id="PS52053">
    <property type="entry name" value="NEL"/>
    <property type="match status" value="1"/>
</dbReference>
<keyword evidence="6" id="KW-0808">Transferase</keyword>
<dbReference type="InterPro" id="IPR050333">
    <property type="entry name" value="SLRP"/>
</dbReference>
<keyword evidence="3" id="KW-0433">Leucine-rich repeat</keyword>
<dbReference type="Gene3D" id="3.80.10.10">
    <property type="entry name" value="Ribonuclease Inhibitor"/>
    <property type="match status" value="2"/>
</dbReference>
<dbReference type="Proteomes" id="UP000244874">
    <property type="component" value="Unassembled WGS sequence"/>
</dbReference>
<reference evidence="9 10" key="1">
    <citation type="submission" date="2018-04" db="EMBL/GenBank/DDBJ databases">
        <authorList>
            <person name="Go L.Y."/>
            <person name="Mitchell J.A."/>
        </authorList>
    </citation>
    <scope>NUCLEOTIDE SEQUENCE [LARGE SCALE GENOMIC DNA]</scope>
    <source>
        <strain evidence="9 10">KCJK7865</strain>
    </source>
</reference>
<dbReference type="PANTHER" id="PTHR45712:SF22">
    <property type="entry name" value="INSULIN-LIKE GROWTH FACTOR-BINDING PROTEIN COMPLEX ACID LABILE SUBUNIT"/>
    <property type="match status" value="1"/>
</dbReference>
<dbReference type="EC" id="2.3.2.27" evidence="2"/>
<evidence type="ECO:0000313" key="10">
    <source>
        <dbReference type="Proteomes" id="UP000244874"/>
    </source>
</evidence>
<accession>A0A2R7UPA0</accession>
<keyword evidence="6" id="KW-0833">Ubl conjugation pathway</keyword>